<reference evidence="19" key="1">
    <citation type="submission" date="2025-08" db="UniProtKB">
        <authorList>
            <consortium name="RefSeq"/>
        </authorList>
    </citation>
    <scope>IDENTIFICATION</scope>
</reference>
<dbReference type="GO" id="GO:0035167">
    <property type="term" value="P:larval lymph gland hemopoiesis"/>
    <property type="evidence" value="ECO:0007669"/>
    <property type="project" value="UniProtKB-ARBA"/>
</dbReference>
<evidence type="ECO:0000256" key="14">
    <source>
        <dbReference type="PROSITE-ProRule" id="PRU00042"/>
    </source>
</evidence>
<dbReference type="Pfam" id="PF00096">
    <property type="entry name" value="zf-C2H2"/>
    <property type="match status" value="2"/>
</dbReference>
<evidence type="ECO:0000256" key="10">
    <source>
        <dbReference type="ARBA" id="ARBA00023125"/>
    </source>
</evidence>
<organism evidence="18 19">
    <name type="scientific">Bombus terrestris</name>
    <name type="common">Buff-tailed bumblebee</name>
    <name type="synonym">Apis terrestris</name>
    <dbReference type="NCBI Taxonomy" id="30195"/>
    <lineage>
        <taxon>Eukaryota</taxon>
        <taxon>Metazoa</taxon>
        <taxon>Ecdysozoa</taxon>
        <taxon>Arthropoda</taxon>
        <taxon>Hexapoda</taxon>
        <taxon>Insecta</taxon>
        <taxon>Pterygota</taxon>
        <taxon>Neoptera</taxon>
        <taxon>Endopterygota</taxon>
        <taxon>Hymenoptera</taxon>
        <taxon>Apocrita</taxon>
        <taxon>Aculeata</taxon>
        <taxon>Apoidea</taxon>
        <taxon>Anthophila</taxon>
        <taxon>Apidae</taxon>
        <taxon>Bombus</taxon>
        <taxon>Bombus</taxon>
    </lineage>
</organism>
<evidence type="ECO:0000313" key="19">
    <source>
        <dbReference type="RefSeq" id="XP_020720337.2"/>
    </source>
</evidence>
<evidence type="ECO:0000256" key="8">
    <source>
        <dbReference type="ARBA" id="ARBA00022902"/>
    </source>
</evidence>
<feature type="compositionally biased region" description="Basic residues" evidence="15">
    <location>
        <begin position="193"/>
        <end position="202"/>
    </location>
</feature>
<dbReference type="FunFam" id="3.30.710.10:FF:000091">
    <property type="entry name" value="Lola, isoform F"/>
    <property type="match status" value="1"/>
</dbReference>
<dbReference type="AlphaFoldDB" id="A0A9B7CY35"/>
<evidence type="ECO:0000256" key="1">
    <source>
        <dbReference type="ARBA" id="ARBA00004123"/>
    </source>
</evidence>
<accession>A0A9B7CY35</accession>
<feature type="compositionally biased region" description="Polar residues" evidence="15">
    <location>
        <begin position="470"/>
        <end position="482"/>
    </location>
</feature>
<dbReference type="GO" id="GO:0048813">
    <property type="term" value="P:dendrite morphogenesis"/>
    <property type="evidence" value="ECO:0007669"/>
    <property type="project" value="UniProtKB-ARBA"/>
</dbReference>
<evidence type="ECO:0000259" key="16">
    <source>
        <dbReference type="PROSITE" id="PS50097"/>
    </source>
</evidence>
<feature type="region of interest" description="Disordered" evidence="15">
    <location>
        <begin position="388"/>
        <end position="482"/>
    </location>
</feature>
<evidence type="ECO:0000256" key="3">
    <source>
        <dbReference type="ARBA" id="ARBA00022723"/>
    </source>
</evidence>
<dbReference type="InterPro" id="IPR011333">
    <property type="entry name" value="SKP1/BTB/POZ_sf"/>
</dbReference>
<evidence type="ECO:0000256" key="9">
    <source>
        <dbReference type="ARBA" id="ARBA00023015"/>
    </source>
</evidence>
<dbReference type="GO" id="GO:0008406">
    <property type="term" value="P:gonad development"/>
    <property type="evidence" value="ECO:0007669"/>
    <property type="project" value="UniProtKB-ARBA"/>
</dbReference>
<dbReference type="GO" id="GO:0045467">
    <property type="term" value="P:R7 cell development"/>
    <property type="evidence" value="ECO:0007669"/>
    <property type="project" value="UniProtKB-ARBA"/>
</dbReference>
<feature type="domain" description="C2H2-type" evidence="17">
    <location>
        <begin position="537"/>
        <end position="557"/>
    </location>
</feature>
<keyword evidence="7" id="KW-0862">Zinc</keyword>
<comment type="function">
    <text evidence="13">Putative transcription factor required for axon growth and guidance in the central and peripheral nervous systems. Repels CNS axons away from the midline by promoting the expression of the midline repellent sli and its receptor robo.</text>
</comment>
<dbReference type="GO" id="GO:0045476">
    <property type="term" value="P:nurse cell apoptotic process"/>
    <property type="evidence" value="ECO:0007669"/>
    <property type="project" value="UniProtKB-ARBA"/>
</dbReference>
<gene>
    <name evidence="19" type="primary">LOC100649963</name>
</gene>
<comment type="subcellular location">
    <subcellularLocation>
        <location evidence="1">Nucleus</location>
    </subcellularLocation>
</comment>
<feature type="compositionally biased region" description="Acidic residues" evidence="15">
    <location>
        <begin position="286"/>
        <end position="310"/>
    </location>
</feature>
<dbReference type="InterPro" id="IPR013087">
    <property type="entry name" value="Znf_C2H2_type"/>
</dbReference>
<dbReference type="GO" id="GO:0007526">
    <property type="term" value="P:larval somatic muscle development"/>
    <property type="evidence" value="ECO:0007669"/>
    <property type="project" value="UniProtKB-ARBA"/>
</dbReference>
<keyword evidence="4" id="KW-0677">Repeat</keyword>
<dbReference type="GO" id="GO:0007464">
    <property type="term" value="P:R3/R4 cell fate commitment"/>
    <property type="evidence" value="ECO:0007669"/>
    <property type="project" value="UniProtKB-ARBA"/>
</dbReference>
<dbReference type="SUPFAM" id="SSF54695">
    <property type="entry name" value="POZ domain"/>
    <property type="match status" value="1"/>
</dbReference>
<feature type="region of interest" description="Disordered" evidence="15">
    <location>
        <begin position="269"/>
        <end position="326"/>
    </location>
</feature>
<keyword evidence="8" id="KW-0524">Neurogenesis</keyword>
<protein>
    <submittedName>
        <fullName evidence="19">Hypermethylated in cancer 2 protein isoform X3</fullName>
    </submittedName>
</protein>
<feature type="compositionally biased region" description="Basic and acidic residues" evidence="15">
    <location>
        <begin position="443"/>
        <end position="463"/>
    </location>
</feature>
<dbReference type="GO" id="GO:0005634">
    <property type="term" value="C:nucleus"/>
    <property type="evidence" value="ECO:0007669"/>
    <property type="project" value="UniProtKB-SubCell"/>
</dbReference>
<evidence type="ECO:0000256" key="12">
    <source>
        <dbReference type="ARBA" id="ARBA00023242"/>
    </source>
</evidence>
<dbReference type="GO" id="GO:0008270">
    <property type="term" value="F:zinc ion binding"/>
    <property type="evidence" value="ECO:0007669"/>
    <property type="project" value="UniProtKB-KW"/>
</dbReference>
<evidence type="ECO:0000313" key="18">
    <source>
        <dbReference type="Proteomes" id="UP000835206"/>
    </source>
</evidence>
<dbReference type="InterPro" id="IPR000210">
    <property type="entry name" value="BTB/POZ_dom"/>
</dbReference>
<dbReference type="CDD" id="cd18315">
    <property type="entry name" value="BTB_POZ_BAB-like"/>
    <property type="match status" value="1"/>
</dbReference>
<dbReference type="GO" id="GO:0016199">
    <property type="term" value="P:axon midline choice point recognition"/>
    <property type="evidence" value="ECO:0007669"/>
    <property type="project" value="UniProtKB-ARBA"/>
</dbReference>
<keyword evidence="6" id="KW-0221">Differentiation</keyword>
<dbReference type="OrthoDB" id="407106at2759"/>
<evidence type="ECO:0000256" key="6">
    <source>
        <dbReference type="ARBA" id="ARBA00022782"/>
    </source>
</evidence>
<dbReference type="Gene3D" id="3.30.160.60">
    <property type="entry name" value="Classic Zinc Finger"/>
    <property type="match status" value="1"/>
</dbReference>
<evidence type="ECO:0000256" key="2">
    <source>
        <dbReference type="ARBA" id="ARBA00022473"/>
    </source>
</evidence>
<feature type="domain" description="BTB" evidence="16">
    <location>
        <begin position="32"/>
        <end position="97"/>
    </location>
</feature>
<dbReference type="PROSITE" id="PS50157">
    <property type="entry name" value="ZINC_FINGER_C2H2_2"/>
    <property type="match status" value="1"/>
</dbReference>
<proteinExistence type="predicted"/>
<dbReference type="InterPro" id="IPR051095">
    <property type="entry name" value="Dros_DevTransReg"/>
</dbReference>
<keyword evidence="5 14" id="KW-0863">Zinc-finger</keyword>
<name>A0A9B7CY35_BOMTE</name>
<keyword evidence="11" id="KW-0804">Transcription</keyword>
<dbReference type="GO" id="GO:0006357">
    <property type="term" value="P:regulation of transcription by RNA polymerase II"/>
    <property type="evidence" value="ECO:0007669"/>
    <property type="project" value="TreeGrafter"/>
</dbReference>
<dbReference type="Pfam" id="PF00651">
    <property type="entry name" value="BTB"/>
    <property type="match status" value="1"/>
</dbReference>
<keyword evidence="9" id="KW-0805">Transcription regulation</keyword>
<dbReference type="FunFam" id="3.30.160.60:FF:000322">
    <property type="entry name" value="GDNF-inducible zinc finger protein 1"/>
    <property type="match status" value="1"/>
</dbReference>
<feature type="compositionally biased region" description="Polar residues" evidence="15">
    <location>
        <begin position="117"/>
        <end position="149"/>
    </location>
</feature>
<keyword evidence="10" id="KW-0238">DNA-binding</keyword>
<evidence type="ECO:0000256" key="5">
    <source>
        <dbReference type="ARBA" id="ARBA00022771"/>
    </source>
</evidence>
<feature type="compositionally biased region" description="Basic and acidic residues" evidence="15">
    <location>
        <begin position="270"/>
        <end position="285"/>
    </location>
</feature>
<dbReference type="GO" id="GO:0003677">
    <property type="term" value="F:DNA binding"/>
    <property type="evidence" value="ECO:0007669"/>
    <property type="project" value="UniProtKB-KW"/>
</dbReference>
<evidence type="ECO:0000256" key="7">
    <source>
        <dbReference type="ARBA" id="ARBA00022833"/>
    </source>
</evidence>
<feature type="region of interest" description="Disordered" evidence="15">
    <location>
        <begin position="115"/>
        <end position="226"/>
    </location>
</feature>
<dbReference type="GeneID" id="100649963"/>
<keyword evidence="3" id="KW-0479">Metal-binding</keyword>
<dbReference type="PANTHER" id="PTHR23110:SF111">
    <property type="entry name" value="LONGITUDINALS LACKING PROTEIN, ISOFORMS F_I_K_T"/>
    <property type="match status" value="1"/>
</dbReference>
<evidence type="ECO:0000256" key="13">
    <source>
        <dbReference type="ARBA" id="ARBA00037382"/>
    </source>
</evidence>
<dbReference type="SUPFAM" id="SSF57667">
    <property type="entry name" value="beta-beta-alpha zinc fingers"/>
    <property type="match status" value="1"/>
</dbReference>
<evidence type="ECO:0000256" key="15">
    <source>
        <dbReference type="SAM" id="MobiDB-lite"/>
    </source>
</evidence>
<dbReference type="InterPro" id="IPR036236">
    <property type="entry name" value="Znf_C2H2_sf"/>
</dbReference>
<dbReference type="SMART" id="SM00355">
    <property type="entry name" value="ZnF_C2H2"/>
    <property type="match status" value="3"/>
</dbReference>
<evidence type="ECO:0000259" key="17">
    <source>
        <dbReference type="PROSITE" id="PS50157"/>
    </source>
</evidence>
<dbReference type="PROSITE" id="PS50097">
    <property type="entry name" value="BTB"/>
    <property type="match status" value="1"/>
</dbReference>
<dbReference type="SMART" id="SM00225">
    <property type="entry name" value="BTB"/>
    <property type="match status" value="1"/>
</dbReference>
<keyword evidence="18" id="KW-1185">Reference proteome</keyword>
<sequence length="621" mass="68633">MEDDQQFCLRWNNHQSTLIQNFDTLLESGTLVDCTLAAEGKYLKAHKVVLSACSPYFEGLLSEHYDKHPVFILKDVKFKELKAMMDYMYRGEVNISQDQLAALLKAAESLQIKGLSESKTSGSSKTDSRQQKVVPQTSQPDIPISSSGLTIEKNKVPRQGVSQGPLGDLPEDSASPQIPKGLSSREGSQSPTSRKRKRFRRKSIGDDNSVENHEASNSSDMPQQMGVPALGIAPVADEKSHADPTDSIGRSALMTQLTKPADEMLQLPLEKPEPSDNLIEPKSEYLEDPEESVEDLTLDDDMNDLNEMEQDNNRAGPSHDPSQHPAGIGAWHVTGDRSNAGGVVGSVAGAPGTTDEVFLAAQEAAQAHRDSQGCVKKRAITSSLTRQKEQQASVIIEKSERNDSWGSENDFMEINLDEWGNDGDGSTSNGHKRNDGNDGNENTSKRDGTVPCNKENDRNRNDENCEGDSSETSGSINDLSTNEGWMQPLNQLSSIPINCRYCEKTFIRPANLARHEKNNCLKNMIAKCYTETNANPFVCTECGARFKHKKALNYHVRHMCQRSVKCNICHKNLIGTVVSARHLRTCAQKHAKKTERINDNEDQEDLLNSDSFVISEISDND</sequence>
<keyword evidence="2" id="KW-0217">Developmental protein</keyword>
<dbReference type="Proteomes" id="UP000835206">
    <property type="component" value="Chromosome 9"/>
</dbReference>
<dbReference type="PANTHER" id="PTHR23110">
    <property type="entry name" value="BTB DOMAIN TRANSCRIPTION FACTOR"/>
    <property type="match status" value="1"/>
</dbReference>
<keyword evidence="12" id="KW-0539">Nucleus</keyword>
<evidence type="ECO:0000256" key="11">
    <source>
        <dbReference type="ARBA" id="ARBA00023163"/>
    </source>
</evidence>
<evidence type="ECO:0000256" key="4">
    <source>
        <dbReference type="ARBA" id="ARBA00022737"/>
    </source>
</evidence>
<dbReference type="Gene3D" id="3.30.710.10">
    <property type="entry name" value="Potassium Channel Kv1.1, Chain A"/>
    <property type="match status" value="1"/>
</dbReference>
<dbReference type="RefSeq" id="XP_020720337.2">
    <property type="nucleotide sequence ID" value="XM_020864678.2"/>
</dbReference>